<evidence type="ECO:0000259" key="4">
    <source>
        <dbReference type="PROSITE" id="PS50222"/>
    </source>
</evidence>
<sequence length="550" mass="60608">MVKGLRKTLGDKAEIEDVEKIMSVLDSDKSGDIDELEWVNNMRKLPNLYKALDADLDKEFGVLASFRTPEDQLAKGLVVGCCCCCSCCRCCCCCCCYFKTENQLAKCMGNIQRLKRELSANQAERKALGLPILTEERKVAIEDQLRSRKALCKKWRALGISPSPGYCRSHQEALTGEDGACRESPDSFHGIKVRHRGHGHIHEGLGRGHVRCRLRALVDEQLGEVPQALQGLGGGHRSGLRSLELLPLPRGPAGQVHGQHPAPQAGVGRQPGGAQGARPLELTEERKAAIHAEFRSRKDLCKKFRAQGVVPSPGYCVFNQVDVDKKRVLARSKLERVLVVIKGAFGAKYSIKDLDTIMERLDKDKSGDISEHERVLNVKACPNFYKALEEDLDPDFGVLNSFRTPEDQLAKCMGNLARLKAELDAGPADDRKAAIEAELLSRKELCRKFRAHGVKPSPGYCVVNQIDTEKKRVLTKEKVGEVVTALKAALGVEIEDVDAIMQKVDKGATGMITDHGWVLNLKGCPLFLKALEADLDPDYGILKCMPGDKI</sequence>
<dbReference type="AlphaFoldDB" id="A0A813GKZ6"/>
<feature type="domain" description="EF-hand" evidence="4">
    <location>
        <begin position="349"/>
        <end position="382"/>
    </location>
</feature>
<feature type="coiled-coil region" evidence="2">
    <location>
        <begin position="97"/>
        <end position="124"/>
    </location>
</feature>
<name>A0A813GKZ6_POLGL</name>
<dbReference type="InterPro" id="IPR011992">
    <property type="entry name" value="EF-hand-dom_pair"/>
</dbReference>
<dbReference type="PROSITE" id="PS50222">
    <property type="entry name" value="EF_HAND_2"/>
    <property type="match status" value="2"/>
</dbReference>
<dbReference type="InterPro" id="IPR002048">
    <property type="entry name" value="EF_hand_dom"/>
</dbReference>
<evidence type="ECO:0000313" key="5">
    <source>
        <dbReference type="EMBL" id="CAE8624793.1"/>
    </source>
</evidence>
<evidence type="ECO:0000256" key="3">
    <source>
        <dbReference type="SAM" id="MobiDB-lite"/>
    </source>
</evidence>
<protein>
    <recommendedName>
        <fullName evidence="4">EF-hand domain-containing protein</fullName>
    </recommendedName>
</protein>
<reference evidence="5" key="1">
    <citation type="submission" date="2021-02" db="EMBL/GenBank/DDBJ databases">
        <authorList>
            <person name="Dougan E. K."/>
            <person name="Rhodes N."/>
            <person name="Thang M."/>
            <person name="Chan C."/>
        </authorList>
    </citation>
    <scope>NUCLEOTIDE SEQUENCE</scope>
</reference>
<dbReference type="SUPFAM" id="SSF47473">
    <property type="entry name" value="EF-hand"/>
    <property type="match status" value="2"/>
</dbReference>
<proteinExistence type="predicted"/>
<dbReference type="PROSITE" id="PS00018">
    <property type="entry name" value="EF_HAND_1"/>
    <property type="match status" value="1"/>
</dbReference>
<organism evidence="5 6">
    <name type="scientific">Polarella glacialis</name>
    <name type="common">Dinoflagellate</name>
    <dbReference type="NCBI Taxonomy" id="89957"/>
    <lineage>
        <taxon>Eukaryota</taxon>
        <taxon>Sar</taxon>
        <taxon>Alveolata</taxon>
        <taxon>Dinophyceae</taxon>
        <taxon>Suessiales</taxon>
        <taxon>Suessiaceae</taxon>
        <taxon>Polarella</taxon>
    </lineage>
</organism>
<keyword evidence="2" id="KW-0175">Coiled coil</keyword>
<evidence type="ECO:0000313" key="6">
    <source>
        <dbReference type="Proteomes" id="UP000654075"/>
    </source>
</evidence>
<dbReference type="Proteomes" id="UP000654075">
    <property type="component" value="Unassembled WGS sequence"/>
</dbReference>
<comment type="caution">
    <text evidence="5">The sequence shown here is derived from an EMBL/GenBank/DDBJ whole genome shotgun (WGS) entry which is preliminary data.</text>
</comment>
<accession>A0A813GKZ6</accession>
<dbReference type="Gene3D" id="1.10.238.10">
    <property type="entry name" value="EF-hand"/>
    <property type="match status" value="1"/>
</dbReference>
<evidence type="ECO:0000256" key="1">
    <source>
        <dbReference type="ARBA" id="ARBA00022837"/>
    </source>
</evidence>
<gene>
    <name evidence="5" type="ORF">PGLA1383_LOCUS41897</name>
</gene>
<dbReference type="GO" id="GO:0005509">
    <property type="term" value="F:calcium ion binding"/>
    <property type="evidence" value="ECO:0007669"/>
    <property type="project" value="InterPro"/>
</dbReference>
<keyword evidence="1" id="KW-0106">Calcium</keyword>
<feature type="region of interest" description="Disordered" evidence="3">
    <location>
        <begin position="249"/>
        <end position="277"/>
    </location>
</feature>
<dbReference type="InterPro" id="IPR018247">
    <property type="entry name" value="EF_Hand_1_Ca_BS"/>
</dbReference>
<dbReference type="SMART" id="SM00054">
    <property type="entry name" value="EFh"/>
    <property type="match status" value="2"/>
</dbReference>
<keyword evidence="6" id="KW-1185">Reference proteome</keyword>
<feature type="domain" description="EF-hand" evidence="4">
    <location>
        <begin position="13"/>
        <end position="48"/>
    </location>
</feature>
<dbReference type="EMBL" id="CAJNNV010028489">
    <property type="protein sequence ID" value="CAE8624793.1"/>
    <property type="molecule type" value="Genomic_DNA"/>
</dbReference>
<evidence type="ECO:0000256" key="2">
    <source>
        <dbReference type="SAM" id="Coils"/>
    </source>
</evidence>